<dbReference type="EMBL" id="QRPE01000006">
    <property type="protein sequence ID" value="RHL94050.1"/>
    <property type="molecule type" value="Genomic_DNA"/>
</dbReference>
<feature type="signal peptide" evidence="1">
    <location>
        <begin position="1"/>
        <end position="20"/>
    </location>
</feature>
<dbReference type="RefSeq" id="WP_115503656.1">
    <property type="nucleotide sequence ID" value="NZ_CABMMK010000008.1"/>
</dbReference>
<dbReference type="EMBL" id="QRWT01000016">
    <property type="protein sequence ID" value="RGT50070.1"/>
    <property type="molecule type" value="Genomic_DNA"/>
</dbReference>
<keyword evidence="1" id="KW-0732">Signal</keyword>
<dbReference type="AlphaFoldDB" id="A0A3E4L379"/>
<dbReference type="Pfam" id="PF11589">
    <property type="entry name" value="DUF3244"/>
    <property type="match status" value="1"/>
</dbReference>
<protein>
    <submittedName>
        <fullName evidence="4">DUF3244 domain-containing protein</fullName>
    </submittedName>
</protein>
<reference evidence="5 6" key="1">
    <citation type="submission" date="2018-08" db="EMBL/GenBank/DDBJ databases">
        <title>A genome reference for cultivated species of the human gut microbiota.</title>
        <authorList>
            <person name="Zou Y."/>
            <person name="Xue W."/>
            <person name="Luo G."/>
        </authorList>
    </citation>
    <scope>NUCLEOTIDE SEQUENCE [LARGE SCALE GENOMIC DNA]</scope>
    <source>
        <strain evidence="2 5">AF19-10AC</strain>
        <strain evidence="4 7">AF31-23</strain>
        <strain evidence="3 6">AF36-16BH</strain>
    </source>
</reference>
<evidence type="ECO:0000313" key="2">
    <source>
        <dbReference type="EMBL" id="RGT50070.1"/>
    </source>
</evidence>
<evidence type="ECO:0000313" key="7">
    <source>
        <dbReference type="Proteomes" id="UP000286003"/>
    </source>
</evidence>
<sequence>MKARTLLLLLFLSSFLNGSAALQESGKSIVLKKSTTSDGVLRSANLFVSAYLDISNELLLLNFEGCPNDVSISVTNLSTDEIIYSELHTISSNIVLNMGGLLEENSEYRLEIIIGETILYGDFDF</sequence>
<evidence type="ECO:0000313" key="5">
    <source>
        <dbReference type="Proteomes" id="UP000284772"/>
    </source>
</evidence>
<organism evidence="4 7">
    <name type="scientific">Bacteroides intestinalis</name>
    <dbReference type="NCBI Taxonomy" id="329854"/>
    <lineage>
        <taxon>Bacteria</taxon>
        <taxon>Pseudomonadati</taxon>
        <taxon>Bacteroidota</taxon>
        <taxon>Bacteroidia</taxon>
        <taxon>Bacteroidales</taxon>
        <taxon>Bacteroidaceae</taxon>
        <taxon>Bacteroides</taxon>
    </lineage>
</organism>
<evidence type="ECO:0000313" key="6">
    <source>
        <dbReference type="Proteomes" id="UP000285013"/>
    </source>
</evidence>
<dbReference type="Proteomes" id="UP000286003">
    <property type="component" value="Unassembled WGS sequence"/>
</dbReference>
<dbReference type="InterPro" id="IPR021638">
    <property type="entry name" value="DUF3244"/>
</dbReference>
<feature type="chain" id="PRO_5043182518" evidence="1">
    <location>
        <begin position="21"/>
        <end position="125"/>
    </location>
</feature>
<dbReference type="Proteomes" id="UP000284772">
    <property type="component" value="Unassembled WGS sequence"/>
</dbReference>
<name>A0A3E4L379_9BACE</name>
<evidence type="ECO:0000256" key="1">
    <source>
        <dbReference type="SAM" id="SignalP"/>
    </source>
</evidence>
<gene>
    <name evidence="2" type="ORF">DWX27_14665</name>
    <name evidence="4" type="ORF">DWZ32_21015</name>
    <name evidence="3" type="ORF">DWZ95_07595</name>
</gene>
<comment type="caution">
    <text evidence="4">The sequence shown here is derived from an EMBL/GenBank/DDBJ whole genome shotgun (WGS) entry which is preliminary data.</text>
</comment>
<accession>A0A3E4L379</accession>
<dbReference type="Proteomes" id="UP000285013">
    <property type="component" value="Unassembled WGS sequence"/>
</dbReference>
<evidence type="ECO:0000313" key="3">
    <source>
        <dbReference type="EMBL" id="RHL94050.1"/>
    </source>
</evidence>
<dbReference type="Gene3D" id="2.60.40.3080">
    <property type="match status" value="1"/>
</dbReference>
<proteinExistence type="predicted"/>
<dbReference type="EMBL" id="QRQM01000034">
    <property type="protein sequence ID" value="RHN02394.1"/>
    <property type="molecule type" value="Genomic_DNA"/>
</dbReference>
<evidence type="ECO:0000313" key="4">
    <source>
        <dbReference type="EMBL" id="RHN02394.1"/>
    </source>
</evidence>